<name>X1SUB1_9ZZZZ</name>
<dbReference type="EMBL" id="BARW01015019">
    <property type="protein sequence ID" value="GAI82726.1"/>
    <property type="molecule type" value="Genomic_DNA"/>
</dbReference>
<gene>
    <name evidence="1" type="ORF">S12H4_26467</name>
</gene>
<reference evidence="1" key="1">
    <citation type="journal article" date="2014" name="Front. Microbiol.">
        <title>High frequency of phylogenetically diverse reductive dehalogenase-homologous genes in deep subseafloor sedimentary metagenomes.</title>
        <authorList>
            <person name="Kawai M."/>
            <person name="Futagami T."/>
            <person name="Toyoda A."/>
            <person name="Takaki Y."/>
            <person name="Nishi S."/>
            <person name="Hori S."/>
            <person name="Arai W."/>
            <person name="Tsubouchi T."/>
            <person name="Morono Y."/>
            <person name="Uchiyama I."/>
            <person name="Ito T."/>
            <person name="Fujiyama A."/>
            <person name="Inagaki F."/>
            <person name="Takami H."/>
        </authorList>
    </citation>
    <scope>NUCLEOTIDE SEQUENCE</scope>
    <source>
        <strain evidence="1">Expedition CK06-06</strain>
    </source>
</reference>
<feature type="non-terminal residue" evidence="1">
    <location>
        <position position="1"/>
    </location>
</feature>
<protein>
    <submittedName>
        <fullName evidence="1">Uncharacterized protein</fullName>
    </submittedName>
</protein>
<accession>X1SUB1</accession>
<comment type="caution">
    <text evidence="1">The sequence shown here is derived from an EMBL/GenBank/DDBJ whole genome shotgun (WGS) entry which is preliminary data.</text>
</comment>
<proteinExistence type="predicted"/>
<dbReference type="AlphaFoldDB" id="X1SUB1"/>
<sequence>APYDTNNDVRYGNTNDERVRSWRMNNVVPAEPILDNVPVTSAMGKGLEKI</sequence>
<evidence type="ECO:0000313" key="1">
    <source>
        <dbReference type="EMBL" id="GAI82726.1"/>
    </source>
</evidence>
<organism evidence="1">
    <name type="scientific">marine sediment metagenome</name>
    <dbReference type="NCBI Taxonomy" id="412755"/>
    <lineage>
        <taxon>unclassified sequences</taxon>
        <taxon>metagenomes</taxon>
        <taxon>ecological metagenomes</taxon>
    </lineage>
</organism>